<dbReference type="Pfam" id="PF25198">
    <property type="entry name" value="Spore_GerAC_N"/>
    <property type="match status" value="1"/>
</dbReference>
<reference evidence="10 11" key="1">
    <citation type="submission" date="2020-05" db="EMBL/GenBank/DDBJ databases">
        <title>Paenibacillus glebae, sp. nov., Paenibacillus humi sp. nov., Paenibacillus pedi sp. nov., Paenibacillus terrestris sp. nov. and Paenibacillus terricola sp. nov., isolated from a forest top soil sample.</title>
        <authorList>
            <person name="Qi S."/>
            <person name="Carlier A."/>
            <person name="Cnockaert M."/>
            <person name="Vandamme P."/>
        </authorList>
    </citation>
    <scope>NUCLEOTIDE SEQUENCE [LARGE SCALE GENOMIC DNA]</scope>
    <source>
        <strain evidence="10 11">LMG 29502</strain>
    </source>
</reference>
<proteinExistence type="inferred from homology"/>
<dbReference type="EMBL" id="JABMKX010000005">
    <property type="protein sequence ID" value="NQX45849.1"/>
    <property type="molecule type" value="Genomic_DNA"/>
</dbReference>
<keyword evidence="5" id="KW-0472">Membrane</keyword>
<comment type="caution">
    <text evidence="10">The sequence shown here is derived from an EMBL/GenBank/DDBJ whole genome shotgun (WGS) entry which is preliminary data.</text>
</comment>
<evidence type="ECO:0000313" key="10">
    <source>
        <dbReference type="EMBL" id="NQX45849.1"/>
    </source>
</evidence>
<dbReference type="Gene3D" id="3.30.300.210">
    <property type="entry name" value="Nutrient germinant receptor protein C, domain 3"/>
    <property type="match status" value="1"/>
</dbReference>
<evidence type="ECO:0000259" key="8">
    <source>
        <dbReference type="Pfam" id="PF05504"/>
    </source>
</evidence>
<comment type="similarity">
    <text evidence="2">Belongs to the GerABKC lipoprotein family.</text>
</comment>
<evidence type="ECO:0000256" key="3">
    <source>
        <dbReference type="ARBA" id="ARBA00022544"/>
    </source>
</evidence>
<evidence type="ECO:0000256" key="4">
    <source>
        <dbReference type="ARBA" id="ARBA00022729"/>
    </source>
</evidence>
<dbReference type="InterPro" id="IPR008844">
    <property type="entry name" value="Spore_GerAC-like"/>
</dbReference>
<dbReference type="Pfam" id="PF05504">
    <property type="entry name" value="Spore_GerAC"/>
    <property type="match status" value="1"/>
</dbReference>
<gene>
    <name evidence="10" type="ORF">HQN87_10945</name>
</gene>
<sequence>MRGRRILTLLLLLSLLPLTGCWSRKELNDLALVMALGIDLDPEGYAVTVQVMNPSEAGNQKGASSGSLPVATYKSVGKTVPDALQRMLSLTPRMLYLSHIRVLVFGEALARSGVSNALDYISRDNQLRTDFYLLVAKNAKASTVLEVITPFEHIPANSLYSSILVSHKKWAATGKVTLQQFITELERGGSNPIMSGVQLQGEAADAETTENVRSISPKALIEHAGIAVFKKDKLVGWLGEPLSKTVNYTLNNVDSTAGNVPDPNGGTAGFIVTRADTSMKIRLNEQDKPEFTVRLDIEANLTTVEGTLDLNKPSSIVGIEKNLEKRFDDRFSSDIRMIQQRYNSDIFGFGEALHRQYPHLWKEYREHWEDSFKTVKVQVQSHVVIRRIGSVIQPLRRELEEK</sequence>
<accession>A0ABX2DMJ5</accession>
<name>A0ABX2DMJ5_9BACL</name>
<evidence type="ECO:0000313" key="11">
    <source>
        <dbReference type="Proteomes" id="UP000711047"/>
    </source>
</evidence>
<keyword evidence="4" id="KW-0732">Signal</keyword>
<dbReference type="PANTHER" id="PTHR35789:SF1">
    <property type="entry name" value="SPORE GERMINATION PROTEIN B3"/>
    <property type="match status" value="1"/>
</dbReference>
<evidence type="ECO:0000259" key="9">
    <source>
        <dbReference type="Pfam" id="PF25198"/>
    </source>
</evidence>
<feature type="domain" description="Spore germination protein N-terminal" evidence="9">
    <location>
        <begin position="24"/>
        <end position="197"/>
    </location>
</feature>
<evidence type="ECO:0000256" key="2">
    <source>
        <dbReference type="ARBA" id="ARBA00007886"/>
    </source>
</evidence>
<protein>
    <submittedName>
        <fullName evidence="10">Ger(X)C family spore germination protein</fullName>
    </submittedName>
</protein>
<evidence type="ECO:0000256" key="1">
    <source>
        <dbReference type="ARBA" id="ARBA00004635"/>
    </source>
</evidence>
<dbReference type="RefSeq" id="WP_173132132.1">
    <property type="nucleotide sequence ID" value="NZ_CP073365.1"/>
</dbReference>
<dbReference type="InterPro" id="IPR057336">
    <property type="entry name" value="GerAC_N"/>
</dbReference>
<feature type="domain" description="Spore germination GerAC-like C-terminal" evidence="8">
    <location>
        <begin position="225"/>
        <end position="389"/>
    </location>
</feature>
<keyword evidence="11" id="KW-1185">Reference proteome</keyword>
<keyword evidence="7" id="KW-0449">Lipoprotein</keyword>
<dbReference type="NCBIfam" id="TIGR02887">
    <property type="entry name" value="spore_ger_x_C"/>
    <property type="match status" value="1"/>
</dbReference>
<dbReference type="Proteomes" id="UP000711047">
    <property type="component" value="Unassembled WGS sequence"/>
</dbReference>
<dbReference type="PANTHER" id="PTHR35789">
    <property type="entry name" value="SPORE GERMINATION PROTEIN B3"/>
    <property type="match status" value="1"/>
</dbReference>
<comment type="subcellular location">
    <subcellularLocation>
        <location evidence="1">Membrane</location>
        <topology evidence="1">Lipid-anchor</topology>
    </subcellularLocation>
</comment>
<organism evidence="10 11">
    <name type="scientific">Paenibacillus tritici</name>
    <dbReference type="NCBI Taxonomy" id="1873425"/>
    <lineage>
        <taxon>Bacteria</taxon>
        <taxon>Bacillati</taxon>
        <taxon>Bacillota</taxon>
        <taxon>Bacilli</taxon>
        <taxon>Bacillales</taxon>
        <taxon>Paenibacillaceae</taxon>
        <taxon>Paenibacillus</taxon>
    </lineage>
</organism>
<dbReference type="InterPro" id="IPR046953">
    <property type="entry name" value="Spore_GerAC-like_C"/>
</dbReference>
<evidence type="ECO:0000256" key="5">
    <source>
        <dbReference type="ARBA" id="ARBA00023136"/>
    </source>
</evidence>
<keyword evidence="6" id="KW-0564">Palmitate</keyword>
<evidence type="ECO:0000256" key="6">
    <source>
        <dbReference type="ARBA" id="ARBA00023139"/>
    </source>
</evidence>
<evidence type="ECO:0000256" key="7">
    <source>
        <dbReference type="ARBA" id="ARBA00023288"/>
    </source>
</evidence>
<dbReference type="InterPro" id="IPR038501">
    <property type="entry name" value="Spore_GerAC_C_sf"/>
</dbReference>
<keyword evidence="3" id="KW-0309">Germination</keyword>